<reference evidence="3 4" key="3">
    <citation type="journal article" date="2019" name="Int. J. Syst. Evol. Microbiol.">
        <title>Anaerobacillus isosaccharinicus sp. nov., an alkaliphilic bacterium which degrades isosaccharinic acid.</title>
        <authorList>
            <person name="Bassil N.M."/>
            <person name="Lloyd J.R."/>
        </authorList>
    </citation>
    <scope>NUCLEOTIDE SEQUENCE [LARGE SCALE GENOMIC DNA]</scope>
    <source>
        <strain evidence="3 4">NB2006</strain>
    </source>
</reference>
<name>A0A1S2LH17_9BACI</name>
<protein>
    <submittedName>
        <fullName evidence="2">Uncharacterized protein</fullName>
    </submittedName>
</protein>
<reference evidence="2 4" key="1">
    <citation type="submission" date="2016-10" db="EMBL/GenBank/DDBJ databases">
        <title>Draft genome sequences of four alkaliphilic bacteria belonging to the Anaerobacillus genus.</title>
        <authorList>
            <person name="Bassil N.M."/>
            <person name="Lloyd J.R."/>
        </authorList>
    </citation>
    <scope>NUCLEOTIDE SEQUENCE [LARGE SCALE GENOMIC DNA]</scope>
    <source>
        <strain evidence="2 4">NB2006</strain>
    </source>
</reference>
<reference evidence="3" key="4">
    <citation type="submission" date="2020-10" db="EMBL/GenBank/DDBJ databases">
        <authorList>
            <person name="Bassil N.M."/>
            <person name="Lloyd J.R."/>
        </authorList>
    </citation>
    <scope>NUCLEOTIDE SEQUENCE</scope>
    <source>
        <strain evidence="3">NB2006</strain>
    </source>
</reference>
<evidence type="ECO:0000256" key="1">
    <source>
        <dbReference type="SAM" id="Phobius"/>
    </source>
</evidence>
<evidence type="ECO:0000313" key="4">
    <source>
        <dbReference type="Proteomes" id="UP000180175"/>
    </source>
</evidence>
<dbReference type="OrthoDB" id="2886722at2"/>
<organism evidence="2 4">
    <name type="scientific">Anaerobacillus isosaccharinicus</name>
    <dbReference type="NCBI Taxonomy" id="1532552"/>
    <lineage>
        <taxon>Bacteria</taxon>
        <taxon>Bacillati</taxon>
        <taxon>Bacillota</taxon>
        <taxon>Bacilli</taxon>
        <taxon>Bacillales</taxon>
        <taxon>Bacillaceae</taxon>
        <taxon>Anaerobacillus</taxon>
    </lineage>
</organism>
<keyword evidence="1" id="KW-1133">Transmembrane helix</keyword>
<evidence type="ECO:0000313" key="3">
    <source>
        <dbReference type="EMBL" id="QOY37920.1"/>
    </source>
</evidence>
<keyword evidence="1" id="KW-0812">Transmembrane</keyword>
<sequence length="133" mass="14989">MSTSIKFTIVLVLFFLVQPELVLAHRMVVELVEPGTIVVRYDDGTKSGIALVTAIDKEGTVLFEKYVDDNGFLHYDANINVHQIIADDGIGHRTTWSNELKNEQLGVPILVRALLGVSLLLFIAAFFYYRRHN</sequence>
<dbReference type="KEGG" id="aia:AWH56_010315"/>
<feature type="transmembrane region" description="Helical" evidence="1">
    <location>
        <begin position="109"/>
        <end position="129"/>
    </location>
</feature>
<keyword evidence="4" id="KW-1185">Reference proteome</keyword>
<proteinExistence type="predicted"/>
<dbReference type="Proteomes" id="UP000180175">
    <property type="component" value="Chromosome"/>
</dbReference>
<dbReference type="EMBL" id="LQXD01000136">
    <property type="protein sequence ID" value="OIJ11373.1"/>
    <property type="molecule type" value="Genomic_DNA"/>
</dbReference>
<keyword evidence="1" id="KW-0472">Membrane</keyword>
<evidence type="ECO:0000313" key="2">
    <source>
        <dbReference type="EMBL" id="OIJ11373.1"/>
    </source>
</evidence>
<reference evidence="3 4" key="2">
    <citation type="journal article" date="2017" name="Genome Announc.">
        <title>Draft Genome Sequences of Four Alkaliphilic Bacteria Belonging to the Anaerobacillus Genus.</title>
        <authorList>
            <person name="Bassil N.M."/>
            <person name="Lloyd J.R."/>
        </authorList>
    </citation>
    <scope>NUCLEOTIDE SEQUENCE [LARGE SCALE GENOMIC DNA]</scope>
    <source>
        <strain evidence="3 4">NB2006</strain>
    </source>
</reference>
<dbReference type="AlphaFoldDB" id="A0A1S2LH17"/>
<gene>
    <name evidence="3" type="ORF">AWH56_010315</name>
    <name evidence="2" type="ORF">AWH56_15835</name>
</gene>
<dbReference type="EMBL" id="CP063356">
    <property type="protein sequence ID" value="QOY37920.1"/>
    <property type="molecule type" value="Genomic_DNA"/>
</dbReference>
<dbReference type="RefSeq" id="WP_071317984.1">
    <property type="nucleotide sequence ID" value="NZ_CP063356.2"/>
</dbReference>
<accession>A0A1S2LH17</accession>